<name>A0A1X0Q717_9MICR</name>
<keyword evidence="2" id="KW-1185">Reference proteome</keyword>
<reference evidence="1 2" key="1">
    <citation type="journal article" date="2017" name="Environ. Microbiol.">
        <title>Decay of the glycolytic pathway and adaptation to intranuclear parasitism within Enterocytozoonidae microsporidia.</title>
        <authorList>
            <person name="Wiredu Boakye D."/>
            <person name="Jaroenlak P."/>
            <person name="Prachumwat A."/>
            <person name="Williams T.A."/>
            <person name="Bateman K.S."/>
            <person name="Itsathitphaisarn O."/>
            <person name="Sritunyalucksana K."/>
            <person name="Paszkiewicz K.H."/>
            <person name="Moore K.A."/>
            <person name="Stentiford G.D."/>
            <person name="Williams B.A."/>
        </authorList>
    </citation>
    <scope>NUCLEOTIDE SEQUENCE [LARGE SCALE GENOMIC DNA]</scope>
    <source>
        <strain evidence="1 2">GB1</strain>
    </source>
</reference>
<dbReference type="AlphaFoldDB" id="A0A1X0Q717"/>
<dbReference type="Proteomes" id="UP000192356">
    <property type="component" value="Unassembled WGS sequence"/>
</dbReference>
<protein>
    <submittedName>
        <fullName evidence="1">Uncharacterized protein</fullName>
    </submittedName>
</protein>
<proteinExistence type="predicted"/>
<dbReference type="EMBL" id="LVKB01000260">
    <property type="protein sequence ID" value="ORD95555.1"/>
    <property type="molecule type" value="Genomic_DNA"/>
</dbReference>
<dbReference type="VEuPathDB" id="MicrosporidiaDB:HERIO_2406"/>
<comment type="caution">
    <text evidence="1">The sequence shown here is derived from an EMBL/GenBank/DDBJ whole genome shotgun (WGS) entry which is preliminary data.</text>
</comment>
<evidence type="ECO:0000313" key="1">
    <source>
        <dbReference type="EMBL" id="ORD95555.1"/>
    </source>
</evidence>
<accession>A0A1X0Q717</accession>
<sequence length="190" mass="22571">MKLILNLINLYSIYCVSEIKDSKVNYNKYVNDIFDEELQESKCLRLNCKKHTESYNKIQEIYIVHFQIFFYRFNKKQKFSSLKQLLARLKNVLDYEKKHTIKINADKITKYCINKFFLHSISVFESESPTDSGVLINEKVNAVLEEIDFILNVNIDYLNRILNLLENNQDINVMINSFENSLFDIESIDN</sequence>
<evidence type="ECO:0000313" key="2">
    <source>
        <dbReference type="Proteomes" id="UP000192356"/>
    </source>
</evidence>
<organism evidence="1 2">
    <name type="scientific">Hepatospora eriocheir</name>
    <dbReference type="NCBI Taxonomy" id="1081669"/>
    <lineage>
        <taxon>Eukaryota</taxon>
        <taxon>Fungi</taxon>
        <taxon>Fungi incertae sedis</taxon>
        <taxon>Microsporidia</taxon>
        <taxon>Hepatosporidae</taxon>
        <taxon>Hepatospora</taxon>
    </lineage>
</organism>
<gene>
    <name evidence="1" type="ORF">HERIO_2406</name>
</gene>